<feature type="compositionally biased region" description="Polar residues" evidence="2">
    <location>
        <begin position="445"/>
        <end position="457"/>
    </location>
</feature>
<protein>
    <recommendedName>
        <fullName evidence="5">F-box domain-containing protein</fullName>
    </recommendedName>
</protein>
<reference evidence="3" key="1">
    <citation type="submission" date="2017-08" db="EMBL/GenBank/DDBJ databases">
        <authorList>
            <person name="Polle J.E."/>
            <person name="Barry K."/>
            <person name="Cushman J."/>
            <person name="Schmutz J."/>
            <person name="Tran D."/>
            <person name="Hathwaick L.T."/>
            <person name="Yim W.C."/>
            <person name="Jenkins J."/>
            <person name="Mckie-Krisberg Z.M."/>
            <person name="Prochnik S."/>
            <person name="Lindquist E."/>
            <person name="Dockter R.B."/>
            <person name="Adam C."/>
            <person name="Molina H."/>
            <person name="Bunkerborg J."/>
            <person name="Jin E."/>
            <person name="Buchheim M."/>
            <person name="Magnuson J."/>
        </authorList>
    </citation>
    <scope>NUCLEOTIDE SEQUENCE</scope>
    <source>
        <strain evidence="3">CCAP 19/18</strain>
    </source>
</reference>
<feature type="region of interest" description="Disordered" evidence="2">
    <location>
        <begin position="1126"/>
        <end position="1146"/>
    </location>
</feature>
<feature type="compositionally biased region" description="Polar residues" evidence="2">
    <location>
        <begin position="245"/>
        <end position="267"/>
    </location>
</feature>
<feature type="region of interest" description="Disordered" evidence="2">
    <location>
        <begin position="1010"/>
        <end position="1044"/>
    </location>
</feature>
<dbReference type="SUPFAM" id="SSF52047">
    <property type="entry name" value="RNI-like"/>
    <property type="match status" value="1"/>
</dbReference>
<evidence type="ECO:0000313" key="3">
    <source>
        <dbReference type="EMBL" id="KAF5829944.1"/>
    </source>
</evidence>
<feature type="region of interest" description="Disordered" evidence="2">
    <location>
        <begin position="357"/>
        <end position="419"/>
    </location>
</feature>
<feature type="compositionally biased region" description="Polar residues" evidence="2">
    <location>
        <begin position="383"/>
        <end position="393"/>
    </location>
</feature>
<feature type="region of interest" description="Disordered" evidence="2">
    <location>
        <begin position="440"/>
        <end position="459"/>
    </location>
</feature>
<dbReference type="EMBL" id="MU070097">
    <property type="protein sequence ID" value="KAF5829944.1"/>
    <property type="molecule type" value="Genomic_DNA"/>
</dbReference>
<feature type="compositionally biased region" description="Low complexity" evidence="2">
    <location>
        <begin position="312"/>
        <end position="322"/>
    </location>
</feature>
<feature type="compositionally biased region" description="Low complexity" evidence="2">
    <location>
        <begin position="190"/>
        <end position="223"/>
    </location>
</feature>
<dbReference type="Proteomes" id="UP000815325">
    <property type="component" value="Unassembled WGS sequence"/>
</dbReference>
<feature type="compositionally biased region" description="Polar residues" evidence="2">
    <location>
        <begin position="892"/>
        <end position="904"/>
    </location>
</feature>
<feature type="region of interest" description="Disordered" evidence="2">
    <location>
        <begin position="930"/>
        <end position="982"/>
    </location>
</feature>
<dbReference type="InterPro" id="IPR032675">
    <property type="entry name" value="LRR_dom_sf"/>
</dbReference>
<sequence length="1146" mass="119594">MDMDGGPLACLDILEGIANQLQDDADSRRLRLVCRAAQQAVDRVGVWKARLTLPQTQQGRDGKELSQRFPNIKHLVLAFPACGLRSQAEVESAMQLLHAISQLRRCTHLEVSMSMKHSTRLVPALGSPGMSSAGPGSSRRTGLPIHVWNTLTRCCPPSVTHLTLPYDTWRQPAPPTQQQSAADFTEQAPSTQQQSAADFSQQQQSAAGFSEPAPSARQQSAAAFTVPAPSAQQRSATDFRDAPTFPQQCQDHMTLASTSIPPDSNHGQPLLSDTRMAHDSPMGDAYYHGPGGSNGGGSHEGGGGDLQGIGAGSSSSSSSSSSEGGTAAAGPPMSVCLPEGVRAAAAQVAATTAAASAEPGLSADGGEDCCSSSSSSSSSNNNICGKNQSSSCAGGNEEDVGDGYSDSHASSNHSSDEADHADHALHAELEWAMSDAQAVGHSLPSLDQDQEGSSNPLSRFLDAHPHISSLALTGSTCCWSRKELASIAALKGITRLCGLSVTSLDITPLTNIASSLQHLEICLPDSPHPDEQDPSSYVARAPADTVSSLVLLTHLDLWGFSGNPTHLLLQLASLPHLAHLSLFGLSSPHADRIDDLALRALGLLPALTSFGADQIRITEASADAEDALCLSQLTRLEVGQRVVSFLRLPHVFPNVQDVKLQWLWEQSMRKLAGWLSITSLSLSHLSYCVDWRLLRTLKNLRHLSLDGCSSMSLLAQLLHLCADLPCLSCLTLSYWGIEMVEQRQQQQQQQRQQQVVAWSMQLQQQLQQQQQQQQQGQGHGEQLGSSGLLRQQQDELRGPIDAAVAQMSSLTQLERLEMSHCPAALLVDGHNAPPNLKELHLSGIPLSSQDLFSLVLGESQDVARAREEGLQSSEPVLCTGHDGDVGLDEGEVQQNTSAPTTFTPGHQPLEEGGQSASFSGRITEAAVAIDASSRSLRPGSRAELHGNSTAASMGAPSAAAEREAASGVQAEGAAAEQEAADSKTAIGTMSCVNDKLGALALSTPAASQANFENTGHGAGGTHHNQNSLSTALPRDGSNPCGPATAAATAAAAAAAGGGAPLEPSPPSPSHGASLTAPLHSLLRDPLGSQATAAPLRVGLCQLSGLTRLELGPMLPAPVGCSAPMHHPSGPAGPASSDTAIGAGTIL</sequence>
<gene>
    <name evidence="3" type="ORF">DUNSADRAFT_15280</name>
</gene>
<feature type="region of interest" description="Disordered" evidence="2">
    <location>
        <begin position="1056"/>
        <end position="1075"/>
    </location>
</feature>
<dbReference type="PANTHER" id="PTHR14312:SF1">
    <property type="entry name" value="BASIC-LEUCINE ZIPPER TRANSCRIPTION FACTOR A"/>
    <property type="match status" value="1"/>
</dbReference>
<feature type="compositionally biased region" description="Low complexity" evidence="2">
    <location>
        <begin position="371"/>
        <end position="382"/>
    </location>
</feature>
<feature type="region of interest" description="Disordered" evidence="2">
    <location>
        <begin position="883"/>
        <end position="915"/>
    </location>
</feature>
<evidence type="ECO:0000313" key="4">
    <source>
        <dbReference type="Proteomes" id="UP000815325"/>
    </source>
</evidence>
<evidence type="ECO:0000256" key="2">
    <source>
        <dbReference type="SAM" id="MobiDB-lite"/>
    </source>
</evidence>
<dbReference type="PANTHER" id="PTHR14312">
    <property type="entry name" value="CREB/ATF BZIP TRANSCRIPTION FACTOR"/>
    <property type="match status" value="1"/>
</dbReference>
<evidence type="ECO:0008006" key="5">
    <source>
        <dbReference type="Google" id="ProtNLM"/>
    </source>
</evidence>
<organism evidence="3 4">
    <name type="scientific">Dunaliella salina</name>
    <name type="common">Green alga</name>
    <name type="synonym">Protococcus salinus</name>
    <dbReference type="NCBI Taxonomy" id="3046"/>
    <lineage>
        <taxon>Eukaryota</taxon>
        <taxon>Viridiplantae</taxon>
        <taxon>Chlorophyta</taxon>
        <taxon>core chlorophytes</taxon>
        <taxon>Chlorophyceae</taxon>
        <taxon>CS clade</taxon>
        <taxon>Chlamydomonadales</taxon>
        <taxon>Dunaliellaceae</taxon>
        <taxon>Dunaliella</taxon>
    </lineage>
</organism>
<proteinExistence type="predicted"/>
<feature type="region of interest" description="Disordered" evidence="2">
    <location>
        <begin position="166"/>
        <end position="333"/>
    </location>
</feature>
<comment type="caution">
    <text evidence="3">The sequence shown here is derived from an EMBL/GenBank/DDBJ whole genome shotgun (WGS) entry which is preliminary data.</text>
</comment>
<feature type="compositionally biased region" description="Low complexity" evidence="2">
    <location>
        <begin position="948"/>
        <end position="977"/>
    </location>
</feature>
<feature type="compositionally biased region" description="Gly residues" evidence="2">
    <location>
        <begin position="289"/>
        <end position="311"/>
    </location>
</feature>
<dbReference type="Gene3D" id="3.80.10.10">
    <property type="entry name" value="Ribonuclease Inhibitor"/>
    <property type="match status" value="1"/>
</dbReference>
<evidence type="ECO:0000256" key="1">
    <source>
        <dbReference type="ARBA" id="ARBA00004430"/>
    </source>
</evidence>
<name>A0ABQ7G5V1_DUNSA</name>
<accession>A0ABQ7G5V1</accession>
<keyword evidence="4" id="KW-1185">Reference proteome</keyword>
<comment type="subcellular location">
    <subcellularLocation>
        <location evidence="1">Cytoplasm</location>
        <location evidence="1">Cytoskeleton</location>
        <location evidence="1">Cilium axoneme</location>
    </subcellularLocation>
</comment>